<feature type="compositionally biased region" description="Polar residues" evidence="1">
    <location>
        <begin position="55"/>
        <end position="65"/>
    </location>
</feature>
<evidence type="ECO:0000256" key="1">
    <source>
        <dbReference type="SAM" id="MobiDB-lite"/>
    </source>
</evidence>
<evidence type="ECO:0000313" key="3">
    <source>
        <dbReference type="Proteomes" id="UP001239445"/>
    </source>
</evidence>
<organism evidence="2 3">
    <name type="scientific">Echria macrotheca</name>
    <dbReference type="NCBI Taxonomy" id="438768"/>
    <lineage>
        <taxon>Eukaryota</taxon>
        <taxon>Fungi</taxon>
        <taxon>Dikarya</taxon>
        <taxon>Ascomycota</taxon>
        <taxon>Pezizomycotina</taxon>
        <taxon>Sordariomycetes</taxon>
        <taxon>Sordariomycetidae</taxon>
        <taxon>Sordariales</taxon>
        <taxon>Schizotheciaceae</taxon>
        <taxon>Echria</taxon>
    </lineage>
</organism>
<dbReference type="GO" id="GO:0006360">
    <property type="term" value="P:transcription by RNA polymerase I"/>
    <property type="evidence" value="ECO:0007669"/>
    <property type="project" value="InterPro"/>
</dbReference>
<reference evidence="2" key="1">
    <citation type="submission" date="2023-06" db="EMBL/GenBank/DDBJ databases">
        <title>Genome-scale phylogeny and comparative genomics of the fungal order Sordariales.</title>
        <authorList>
            <consortium name="Lawrence Berkeley National Laboratory"/>
            <person name="Hensen N."/>
            <person name="Bonometti L."/>
            <person name="Westerberg I."/>
            <person name="Brannstrom I.O."/>
            <person name="Guillou S."/>
            <person name="Cros-Aarteil S."/>
            <person name="Calhoun S."/>
            <person name="Haridas S."/>
            <person name="Kuo A."/>
            <person name="Mondo S."/>
            <person name="Pangilinan J."/>
            <person name="Riley R."/>
            <person name="Labutti K."/>
            <person name="Andreopoulos B."/>
            <person name="Lipzen A."/>
            <person name="Chen C."/>
            <person name="Yanf M."/>
            <person name="Daum C."/>
            <person name="Ng V."/>
            <person name="Clum A."/>
            <person name="Steindorff A."/>
            <person name="Ohm R."/>
            <person name="Martin F."/>
            <person name="Silar P."/>
            <person name="Natvig D."/>
            <person name="Lalanne C."/>
            <person name="Gautier V."/>
            <person name="Ament-Velasquez S.L."/>
            <person name="Kruys A."/>
            <person name="Hutchinson M.I."/>
            <person name="Powell A.J."/>
            <person name="Barry K."/>
            <person name="Miller A.N."/>
            <person name="Grigoriev I.V."/>
            <person name="Debuchy R."/>
            <person name="Gladieux P."/>
            <person name="Thoren M.H."/>
            <person name="Johannesson H."/>
        </authorList>
    </citation>
    <scope>NUCLEOTIDE SEQUENCE</scope>
    <source>
        <strain evidence="2">PSN4</strain>
    </source>
</reference>
<protein>
    <submittedName>
        <fullName evidence="2">Uncharacterized protein</fullName>
    </submittedName>
</protein>
<dbReference type="AlphaFoldDB" id="A0AAJ0B2N6"/>
<feature type="region of interest" description="Disordered" evidence="1">
    <location>
        <begin position="195"/>
        <end position="280"/>
    </location>
</feature>
<keyword evidence="3" id="KW-1185">Reference proteome</keyword>
<feature type="region of interest" description="Disordered" evidence="1">
    <location>
        <begin position="1"/>
        <end position="73"/>
    </location>
</feature>
<evidence type="ECO:0000313" key="2">
    <source>
        <dbReference type="EMBL" id="KAK1750564.1"/>
    </source>
</evidence>
<gene>
    <name evidence="2" type="ORF">QBC47DRAFT_393732</name>
</gene>
<feature type="compositionally biased region" description="Basic and acidic residues" evidence="1">
    <location>
        <begin position="195"/>
        <end position="205"/>
    </location>
</feature>
<dbReference type="EMBL" id="MU839846">
    <property type="protein sequence ID" value="KAK1750564.1"/>
    <property type="molecule type" value="Genomic_DNA"/>
</dbReference>
<dbReference type="PANTHER" id="PTHR28054">
    <property type="entry name" value="RNA POLYMERASE I-SPECIFIC TRANSCRIPTION INITIATION FACTOR RRN10"/>
    <property type="match status" value="1"/>
</dbReference>
<sequence length="280" mass="30052">MQQRSKNRNERRTTASSPTTTQDDKPSKKRLRGRAINVYDAVAGKKPHHPKPPSISESWKTATDSKSSEPPRVLAPEDVLFRRKHAPTRYAEADLYWEAYDELKEGQLPESELLGGIHAYASRFYAALGARVARRERRKSGVGPGLRGSVFSALVDEKSIDGTGLLALGILLEEAAREAVRETGAARVLVEGREVRRSADRDKDGGGGGDGLGGGGGEGAGMGGDGDGDLRVGGGGGEDDTQDGTQEREAKRRRIEAGGPVDERGRGAPRISVPLRTVRY</sequence>
<comment type="caution">
    <text evidence="2">The sequence shown here is derived from an EMBL/GenBank/DDBJ whole genome shotgun (WGS) entry which is preliminary data.</text>
</comment>
<name>A0AAJ0B2N6_9PEZI</name>
<accession>A0AAJ0B2N6</accession>
<feature type="compositionally biased region" description="Gly residues" evidence="1">
    <location>
        <begin position="206"/>
        <end position="236"/>
    </location>
</feature>
<dbReference type="Proteomes" id="UP001239445">
    <property type="component" value="Unassembled WGS sequence"/>
</dbReference>
<dbReference type="PANTHER" id="PTHR28054:SF1">
    <property type="entry name" value="RNA POLYMERASE I-SPECIFIC TRANSCRIPTION INITIATION FACTOR RRN10"/>
    <property type="match status" value="1"/>
</dbReference>
<proteinExistence type="predicted"/>
<dbReference type="InterPro" id="IPR022793">
    <property type="entry name" value="Rrn10"/>
</dbReference>